<dbReference type="EMBL" id="JAUUTY010000004">
    <property type="protein sequence ID" value="KAK1643076.1"/>
    <property type="molecule type" value="Genomic_DNA"/>
</dbReference>
<accession>A0AAD8S0N0</accession>
<proteinExistence type="inferred from homology"/>
<dbReference type="InterPro" id="IPR025659">
    <property type="entry name" value="Tubby-like_C"/>
</dbReference>
<evidence type="ECO:0000313" key="4">
    <source>
        <dbReference type="Proteomes" id="UP001231189"/>
    </source>
</evidence>
<reference evidence="2" key="1">
    <citation type="submission" date="2023-07" db="EMBL/GenBank/DDBJ databases">
        <title>A chromosome-level genome assembly of Lolium multiflorum.</title>
        <authorList>
            <person name="Chen Y."/>
            <person name="Copetti D."/>
            <person name="Kolliker R."/>
            <person name="Studer B."/>
        </authorList>
    </citation>
    <scope>NUCLEOTIDE SEQUENCE</scope>
    <source>
        <strain evidence="2">02402/16</strain>
        <tissue evidence="2">Leaf</tissue>
    </source>
</reference>
<dbReference type="Pfam" id="PF04525">
    <property type="entry name" value="LOR"/>
    <property type="match status" value="1"/>
</dbReference>
<dbReference type="AlphaFoldDB" id="A0AAD8S0N0"/>
<dbReference type="PANTHER" id="PTHR31087:SF94">
    <property type="entry name" value="EXPRESSED PROTEIN"/>
    <property type="match status" value="1"/>
</dbReference>
<dbReference type="InterPro" id="IPR038595">
    <property type="entry name" value="LOR_sf"/>
</dbReference>
<dbReference type="Gene3D" id="2.40.160.200">
    <property type="entry name" value="LURP1-related"/>
    <property type="match status" value="1"/>
</dbReference>
<comment type="similarity">
    <text evidence="1">Belongs to the LOR family.</text>
</comment>
<comment type="caution">
    <text evidence="2">The sequence shown here is derived from an EMBL/GenBank/DDBJ whole genome shotgun (WGS) entry which is preliminary data.</text>
</comment>
<evidence type="ECO:0000313" key="3">
    <source>
        <dbReference type="EMBL" id="KAK1643076.1"/>
    </source>
</evidence>
<gene>
    <name evidence="2" type="ORF">QYE76_060849</name>
    <name evidence="3" type="ORF">QYE76_060881</name>
</gene>
<evidence type="ECO:0000256" key="1">
    <source>
        <dbReference type="ARBA" id="ARBA00005437"/>
    </source>
</evidence>
<dbReference type="Proteomes" id="UP001231189">
    <property type="component" value="Unassembled WGS sequence"/>
</dbReference>
<sequence>MSWPWESKAAVDGRFYAEHPTALTVTRSDTWSGPGFNVTSFGSNDATVMMKVQTAHLGNGNLRSLLLLDAASQAPLLAVEESRFGIAGQRRWEAFRGRDMKGADRLFVAVDKTRFLQMGNTVHVFLHANSSGERVPDFVVRGSYLRGTMTVSRGGGDDADFVAQIRNESSLWASLVGENRYTLWIKTGVDQAFIIALAVILDQMQSPRHDAASRR</sequence>
<dbReference type="InterPro" id="IPR007612">
    <property type="entry name" value="LOR"/>
</dbReference>
<name>A0AAD8S0N0_LOLMU</name>
<protein>
    <submittedName>
        <fullName evidence="2">Uncharacterized protein</fullName>
    </submittedName>
</protein>
<dbReference type="EMBL" id="JAUUTY010000004">
    <property type="protein sequence ID" value="KAK1643044.1"/>
    <property type="molecule type" value="Genomic_DNA"/>
</dbReference>
<keyword evidence="4" id="KW-1185">Reference proteome</keyword>
<organism evidence="2 4">
    <name type="scientific">Lolium multiflorum</name>
    <name type="common">Italian ryegrass</name>
    <name type="synonym">Lolium perenne subsp. multiflorum</name>
    <dbReference type="NCBI Taxonomy" id="4521"/>
    <lineage>
        <taxon>Eukaryota</taxon>
        <taxon>Viridiplantae</taxon>
        <taxon>Streptophyta</taxon>
        <taxon>Embryophyta</taxon>
        <taxon>Tracheophyta</taxon>
        <taxon>Spermatophyta</taxon>
        <taxon>Magnoliopsida</taxon>
        <taxon>Liliopsida</taxon>
        <taxon>Poales</taxon>
        <taxon>Poaceae</taxon>
        <taxon>BOP clade</taxon>
        <taxon>Pooideae</taxon>
        <taxon>Poodae</taxon>
        <taxon>Poeae</taxon>
        <taxon>Poeae Chloroplast Group 2 (Poeae type)</taxon>
        <taxon>Loliodinae</taxon>
        <taxon>Loliinae</taxon>
        <taxon>Lolium</taxon>
    </lineage>
</organism>
<dbReference type="PANTHER" id="PTHR31087">
    <property type="match status" value="1"/>
</dbReference>
<dbReference type="SUPFAM" id="SSF54518">
    <property type="entry name" value="Tubby C-terminal domain-like"/>
    <property type="match status" value="1"/>
</dbReference>
<evidence type="ECO:0000313" key="2">
    <source>
        <dbReference type="EMBL" id="KAK1643044.1"/>
    </source>
</evidence>